<dbReference type="GO" id="GO:0008779">
    <property type="term" value="F:acyl-[acyl-carrier-protein]-phospholipid O-acyltransferase activity"/>
    <property type="evidence" value="ECO:0007669"/>
    <property type="project" value="UniProtKB-EC"/>
</dbReference>
<keyword evidence="1" id="KW-0012">Acyltransferase</keyword>
<accession>A0A2X3K1H9</accession>
<keyword evidence="1" id="KW-0808">Transferase</keyword>
<evidence type="ECO:0000313" key="2">
    <source>
        <dbReference type="Proteomes" id="UP000250991"/>
    </source>
</evidence>
<dbReference type="EMBL" id="UARW01000010">
    <property type="protein sequence ID" value="SQD01933.1"/>
    <property type="molecule type" value="Genomic_DNA"/>
</dbReference>
<proteinExistence type="predicted"/>
<protein>
    <submittedName>
        <fullName evidence="1">Aas bifunctional protein [includes: 2-acylglycerophosphoethanolamin acyltransferase acyl[acyl-carrier-protein] synthetase</fullName>
        <ecNumber evidence="1">2.3.1.40</ecNumber>
    </submittedName>
</protein>
<name>A0A2X3K1H9_ECOLX</name>
<reference evidence="1 2" key="1">
    <citation type="submission" date="2018-06" db="EMBL/GenBank/DDBJ databases">
        <authorList>
            <consortium name="Pathogen Informatics"/>
            <person name="Doyle S."/>
        </authorList>
    </citation>
    <scope>NUCLEOTIDE SEQUENCE [LARGE SCALE GENOMIC DNA]</scope>
    <source>
        <strain evidence="1 2">NCTC8009</strain>
    </source>
</reference>
<organism evidence="1 2">
    <name type="scientific">Escherichia coli</name>
    <dbReference type="NCBI Taxonomy" id="562"/>
    <lineage>
        <taxon>Bacteria</taxon>
        <taxon>Pseudomonadati</taxon>
        <taxon>Pseudomonadota</taxon>
        <taxon>Gammaproteobacteria</taxon>
        <taxon>Enterobacterales</taxon>
        <taxon>Enterobacteriaceae</taxon>
        <taxon>Escherichia</taxon>
    </lineage>
</organism>
<gene>
    <name evidence="1" type="primary">aas_1</name>
    <name evidence="1" type="ORF">NCTC8009_02372</name>
</gene>
<sequence>MLFSFFEICAVFCIAFAFTGDTQALKGERVLITPNHVSFIDGILLGLFYLCVQCLPFTPQ</sequence>
<dbReference type="EC" id="2.3.1.40" evidence="1"/>
<evidence type="ECO:0000313" key="1">
    <source>
        <dbReference type="EMBL" id="SQD01933.1"/>
    </source>
</evidence>
<dbReference type="Proteomes" id="UP000250991">
    <property type="component" value="Unassembled WGS sequence"/>
</dbReference>
<dbReference type="AlphaFoldDB" id="A0A2X3K1H9"/>